<sequence length="291" mass="31033">IQRTTGITKHFYCGVTLGQYTPNTEHNQTHDIMQCCVGEECLCDCGFAGTELDDVKKLLKGRSSSVSPTRSSTASLTLPVPKKANVEAKTVSVASQSGRPSGQYDTLDAALPSFTWSTSTLPSSSAAVVAGNTSSYTYQASTNNMSGGMSPLGHTSPSSLSGETNRHLYVTCSLQVKLFTSVCIFVFTGYGVQKNVSNGGGIISSGVSTTTRSQTDDAYQKDYKFMISEKENVPAKRDAEMLILAKDSGKQFTSSTGSLSGDSVKKEKLISSYSETVPLKTEIGNSYCEWA</sequence>
<evidence type="ECO:0000313" key="1">
    <source>
        <dbReference type="Ensembl" id="ENSMAMP00000028251.2"/>
    </source>
</evidence>
<dbReference type="STRING" id="205130.ENSMAMP00000028251"/>
<proteinExistence type="predicted"/>
<reference evidence="1" key="2">
    <citation type="submission" date="2025-09" db="UniProtKB">
        <authorList>
            <consortium name="Ensembl"/>
        </authorList>
    </citation>
    <scope>IDENTIFICATION</scope>
</reference>
<dbReference type="InParanoid" id="A0A3Q3MZ53"/>
<organism evidence="1 2">
    <name type="scientific">Mastacembelus armatus</name>
    <name type="common">zig-zag eel</name>
    <dbReference type="NCBI Taxonomy" id="205130"/>
    <lineage>
        <taxon>Eukaryota</taxon>
        <taxon>Metazoa</taxon>
        <taxon>Chordata</taxon>
        <taxon>Craniata</taxon>
        <taxon>Vertebrata</taxon>
        <taxon>Euteleostomi</taxon>
        <taxon>Actinopterygii</taxon>
        <taxon>Neopterygii</taxon>
        <taxon>Teleostei</taxon>
        <taxon>Neoteleostei</taxon>
        <taxon>Acanthomorphata</taxon>
        <taxon>Anabantaria</taxon>
        <taxon>Synbranchiformes</taxon>
        <taxon>Mastacembelidae</taxon>
        <taxon>Mastacembelus</taxon>
    </lineage>
</organism>
<dbReference type="Ensembl" id="ENSMAMT00000028989.2">
    <property type="protein sequence ID" value="ENSMAMP00000028251.2"/>
    <property type="gene ID" value="ENSMAMG00000018985.2"/>
</dbReference>
<protein>
    <submittedName>
        <fullName evidence="1">Uncharacterized protein</fullName>
    </submittedName>
</protein>
<dbReference type="AlphaFoldDB" id="A0A3Q3MZ53"/>
<accession>A0A3Q3MZ53</accession>
<dbReference type="Proteomes" id="UP000261640">
    <property type="component" value="Unplaced"/>
</dbReference>
<name>A0A3Q3MZ53_9TELE</name>
<evidence type="ECO:0000313" key="2">
    <source>
        <dbReference type="Proteomes" id="UP000261640"/>
    </source>
</evidence>
<dbReference type="GeneTree" id="ENSGT00940000177016"/>
<keyword evidence="2" id="KW-1185">Reference proteome</keyword>
<reference evidence="1" key="1">
    <citation type="submission" date="2025-08" db="UniProtKB">
        <authorList>
            <consortium name="Ensembl"/>
        </authorList>
    </citation>
    <scope>IDENTIFICATION</scope>
</reference>